<evidence type="ECO:0000256" key="1">
    <source>
        <dbReference type="SAM" id="SignalP"/>
    </source>
</evidence>
<reference evidence="2 3" key="1">
    <citation type="submission" date="2018-06" db="EMBL/GenBank/DDBJ databases">
        <authorList>
            <consortium name="Pathogen Informatics"/>
            <person name="Doyle S."/>
        </authorList>
    </citation>
    <scope>NUCLEOTIDE SEQUENCE [LARGE SCALE GENOMIC DNA]</scope>
    <source>
        <strain evidence="2 3">NCTC11694</strain>
    </source>
</reference>
<sequence length="77" mass="7915">MKLHITLLASALVLALPALAKEVPLNQAAAIANGVTPAAASPGFDALESQSLSQLRNALKGDAATLTRDQLEHGQTE</sequence>
<organism evidence="2 3">
    <name type="scientific">Klebsiella michiganensis</name>
    <dbReference type="NCBI Taxonomy" id="1134687"/>
    <lineage>
        <taxon>Bacteria</taxon>
        <taxon>Pseudomonadati</taxon>
        <taxon>Pseudomonadota</taxon>
        <taxon>Gammaproteobacteria</taxon>
        <taxon>Enterobacterales</taxon>
        <taxon>Enterobacteriaceae</taxon>
        <taxon>Klebsiella/Raoultella group</taxon>
        <taxon>Klebsiella</taxon>
    </lineage>
</organism>
<evidence type="ECO:0000313" key="2">
    <source>
        <dbReference type="EMBL" id="STR43254.1"/>
    </source>
</evidence>
<feature type="signal peptide" evidence="1">
    <location>
        <begin position="1"/>
        <end position="20"/>
    </location>
</feature>
<keyword evidence="1" id="KW-0732">Signal</keyword>
<gene>
    <name evidence="2" type="ORF">NCTC11694_04521</name>
</gene>
<dbReference type="EMBL" id="UGJR01000002">
    <property type="protein sequence ID" value="STR43254.1"/>
    <property type="molecule type" value="Genomic_DNA"/>
</dbReference>
<proteinExistence type="predicted"/>
<accession>A0A7H4M4C8</accession>
<comment type="caution">
    <text evidence="2">The sequence shown here is derived from an EMBL/GenBank/DDBJ whole genome shotgun (WGS) entry which is preliminary data.</text>
</comment>
<dbReference type="AlphaFoldDB" id="A0A7H4M4C8"/>
<dbReference type="Proteomes" id="UP000255050">
    <property type="component" value="Unassembled WGS sequence"/>
</dbReference>
<feature type="chain" id="PRO_5028929203" evidence="1">
    <location>
        <begin position="21"/>
        <end position="77"/>
    </location>
</feature>
<name>A0A7H4M4C8_9ENTR</name>
<protein>
    <submittedName>
        <fullName evidence="2">Phosphatase</fullName>
    </submittedName>
</protein>
<evidence type="ECO:0000313" key="3">
    <source>
        <dbReference type="Proteomes" id="UP000255050"/>
    </source>
</evidence>